<proteinExistence type="predicted"/>
<dbReference type="AlphaFoldDB" id="A0AAN6SF03"/>
<accession>A0AAN6SF03</accession>
<sequence length="125" mass="14131">MTWFFICIHLHSSEGVLHFLEGIAYTAFSEGRRLLKDIMGPLFCDRRRDEVDLFEFVSLYQFLHTLPLSPHLCHALLNSSTASPSCISMLFDLFPSNTKCSISIPPKGYNKGISSNHGNCKTPKH</sequence>
<name>A0AAN6SF03_9PEZI</name>
<keyword evidence="3" id="KW-1185">Reference proteome</keyword>
<protein>
    <submittedName>
        <fullName evidence="2">Uncharacterized protein</fullName>
    </submittedName>
</protein>
<evidence type="ECO:0000313" key="3">
    <source>
        <dbReference type="Proteomes" id="UP001303222"/>
    </source>
</evidence>
<evidence type="ECO:0000313" key="2">
    <source>
        <dbReference type="EMBL" id="KAK3951169.1"/>
    </source>
</evidence>
<keyword evidence="1" id="KW-0732">Signal</keyword>
<feature type="chain" id="PRO_5042962321" evidence="1">
    <location>
        <begin position="16"/>
        <end position="125"/>
    </location>
</feature>
<reference evidence="2" key="1">
    <citation type="journal article" date="2023" name="Mol. Phylogenet. Evol.">
        <title>Genome-scale phylogeny and comparative genomics of the fungal order Sordariales.</title>
        <authorList>
            <person name="Hensen N."/>
            <person name="Bonometti L."/>
            <person name="Westerberg I."/>
            <person name="Brannstrom I.O."/>
            <person name="Guillou S."/>
            <person name="Cros-Aarteil S."/>
            <person name="Calhoun S."/>
            <person name="Haridas S."/>
            <person name="Kuo A."/>
            <person name="Mondo S."/>
            <person name="Pangilinan J."/>
            <person name="Riley R."/>
            <person name="LaButti K."/>
            <person name="Andreopoulos B."/>
            <person name="Lipzen A."/>
            <person name="Chen C."/>
            <person name="Yan M."/>
            <person name="Daum C."/>
            <person name="Ng V."/>
            <person name="Clum A."/>
            <person name="Steindorff A."/>
            <person name="Ohm R.A."/>
            <person name="Martin F."/>
            <person name="Silar P."/>
            <person name="Natvig D.O."/>
            <person name="Lalanne C."/>
            <person name="Gautier V."/>
            <person name="Ament-Velasquez S.L."/>
            <person name="Kruys A."/>
            <person name="Hutchinson M.I."/>
            <person name="Powell A.J."/>
            <person name="Barry K."/>
            <person name="Miller A.N."/>
            <person name="Grigoriev I.V."/>
            <person name="Debuchy R."/>
            <person name="Gladieux P."/>
            <person name="Hiltunen Thoren M."/>
            <person name="Johannesson H."/>
        </authorList>
    </citation>
    <scope>NUCLEOTIDE SEQUENCE</scope>
    <source>
        <strain evidence="2">CBS 626.80</strain>
    </source>
</reference>
<organism evidence="2 3">
    <name type="scientific">Pseudoneurospora amorphoporcata</name>
    <dbReference type="NCBI Taxonomy" id="241081"/>
    <lineage>
        <taxon>Eukaryota</taxon>
        <taxon>Fungi</taxon>
        <taxon>Dikarya</taxon>
        <taxon>Ascomycota</taxon>
        <taxon>Pezizomycotina</taxon>
        <taxon>Sordariomycetes</taxon>
        <taxon>Sordariomycetidae</taxon>
        <taxon>Sordariales</taxon>
        <taxon>Sordariaceae</taxon>
        <taxon>Pseudoneurospora</taxon>
    </lineage>
</organism>
<evidence type="ECO:0000256" key="1">
    <source>
        <dbReference type="SAM" id="SignalP"/>
    </source>
</evidence>
<dbReference type="Proteomes" id="UP001303222">
    <property type="component" value="Unassembled WGS sequence"/>
</dbReference>
<gene>
    <name evidence="2" type="ORF">QBC32DRAFT_168589</name>
</gene>
<reference evidence="2" key="2">
    <citation type="submission" date="2023-06" db="EMBL/GenBank/DDBJ databases">
        <authorList>
            <consortium name="Lawrence Berkeley National Laboratory"/>
            <person name="Mondo S.J."/>
            <person name="Hensen N."/>
            <person name="Bonometti L."/>
            <person name="Westerberg I."/>
            <person name="Brannstrom I.O."/>
            <person name="Guillou S."/>
            <person name="Cros-Aarteil S."/>
            <person name="Calhoun S."/>
            <person name="Haridas S."/>
            <person name="Kuo A."/>
            <person name="Pangilinan J."/>
            <person name="Riley R."/>
            <person name="Labutti K."/>
            <person name="Andreopoulos B."/>
            <person name="Lipzen A."/>
            <person name="Chen C."/>
            <person name="Yanf M."/>
            <person name="Daum C."/>
            <person name="Ng V."/>
            <person name="Clum A."/>
            <person name="Steindorff A."/>
            <person name="Ohm R."/>
            <person name="Martin F."/>
            <person name="Silar P."/>
            <person name="Natvig D."/>
            <person name="Lalanne C."/>
            <person name="Gautier V."/>
            <person name="Ament-Velasquez S.L."/>
            <person name="Kruys A."/>
            <person name="Hutchinson M.I."/>
            <person name="Powell A.J."/>
            <person name="Barry K."/>
            <person name="Miller A.N."/>
            <person name="Grigoriev I.V."/>
            <person name="Debuchy R."/>
            <person name="Gladieux P."/>
            <person name="Thoren M.H."/>
            <person name="Johannesson H."/>
        </authorList>
    </citation>
    <scope>NUCLEOTIDE SEQUENCE</scope>
    <source>
        <strain evidence="2">CBS 626.80</strain>
    </source>
</reference>
<dbReference type="EMBL" id="MU859155">
    <property type="protein sequence ID" value="KAK3951169.1"/>
    <property type="molecule type" value="Genomic_DNA"/>
</dbReference>
<feature type="signal peptide" evidence="1">
    <location>
        <begin position="1"/>
        <end position="15"/>
    </location>
</feature>
<comment type="caution">
    <text evidence="2">The sequence shown here is derived from an EMBL/GenBank/DDBJ whole genome shotgun (WGS) entry which is preliminary data.</text>
</comment>